<comment type="caution">
    <text evidence="2">The sequence shown here is derived from an EMBL/GenBank/DDBJ whole genome shotgun (WGS) entry which is preliminary data.</text>
</comment>
<accession>A0ABQ2MV94</accession>
<dbReference type="EMBL" id="BMNG01000028">
    <property type="protein sequence ID" value="GGO59436.1"/>
    <property type="molecule type" value="Genomic_DNA"/>
</dbReference>
<feature type="compositionally biased region" description="Low complexity" evidence="1">
    <location>
        <begin position="47"/>
        <end position="58"/>
    </location>
</feature>
<feature type="compositionally biased region" description="Low complexity" evidence="1">
    <location>
        <begin position="72"/>
        <end position="96"/>
    </location>
</feature>
<dbReference type="Proteomes" id="UP000656881">
    <property type="component" value="Unassembled WGS sequence"/>
</dbReference>
<evidence type="ECO:0000256" key="1">
    <source>
        <dbReference type="SAM" id="MobiDB-lite"/>
    </source>
</evidence>
<proteinExistence type="predicted"/>
<gene>
    <name evidence="2" type="ORF">GCM10012286_81030</name>
</gene>
<evidence type="ECO:0000313" key="3">
    <source>
        <dbReference type="Proteomes" id="UP000656881"/>
    </source>
</evidence>
<sequence length="140" mass="14151">MDDCARKTARPLGRGKRVWLGGIALFALGGTSTGEDAAVGMPSSSPKVTATAKVTETASPDPGPTVTKTVKAQAPAPTPSRRTTAPAAPAPTAKAPVGKCSIVSNSGSCYRAGQCCRNSDHGAATTTASGQRITCRPLWL</sequence>
<organism evidence="2 3">
    <name type="scientific">Streptomyces lasiicapitis</name>
    <dbReference type="NCBI Taxonomy" id="1923961"/>
    <lineage>
        <taxon>Bacteria</taxon>
        <taxon>Bacillati</taxon>
        <taxon>Actinomycetota</taxon>
        <taxon>Actinomycetes</taxon>
        <taxon>Kitasatosporales</taxon>
        <taxon>Streptomycetaceae</taxon>
        <taxon>Streptomyces</taxon>
    </lineage>
</organism>
<reference evidence="3" key="1">
    <citation type="journal article" date="2019" name="Int. J. Syst. Evol. Microbiol.">
        <title>The Global Catalogue of Microorganisms (GCM) 10K type strain sequencing project: providing services to taxonomists for standard genome sequencing and annotation.</title>
        <authorList>
            <consortium name="The Broad Institute Genomics Platform"/>
            <consortium name="The Broad Institute Genome Sequencing Center for Infectious Disease"/>
            <person name="Wu L."/>
            <person name="Ma J."/>
        </authorList>
    </citation>
    <scope>NUCLEOTIDE SEQUENCE [LARGE SCALE GENOMIC DNA]</scope>
    <source>
        <strain evidence="3">CGMCC 4.7349</strain>
    </source>
</reference>
<name>A0ABQ2MV94_9ACTN</name>
<feature type="region of interest" description="Disordered" evidence="1">
    <location>
        <begin position="35"/>
        <end position="97"/>
    </location>
</feature>
<evidence type="ECO:0000313" key="2">
    <source>
        <dbReference type="EMBL" id="GGO59436.1"/>
    </source>
</evidence>
<protein>
    <submittedName>
        <fullName evidence="2">Uncharacterized protein</fullName>
    </submittedName>
</protein>
<keyword evidence="3" id="KW-1185">Reference proteome</keyword>